<keyword evidence="2" id="KW-0926">Vacuole</keyword>
<dbReference type="GO" id="GO:0042144">
    <property type="term" value="P:vacuole fusion, non-autophagic"/>
    <property type="evidence" value="ECO:0007669"/>
    <property type="project" value="TreeGrafter"/>
</dbReference>
<dbReference type="InterPro" id="IPR018966">
    <property type="entry name" value="VTC_domain"/>
</dbReference>
<reference evidence="10" key="1">
    <citation type="submission" date="2016-05" db="EMBL/GenBank/DDBJ databases">
        <title>Comparative genomics of biotechnologically important yeasts.</title>
        <authorList>
            <consortium name="DOE Joint Genome Institute"/>
            <person name="Riley R."/>
            <person name="Haridas S."/>
            <person name="Wolfe K.H."/>
            <person name="Lopes M.R."/>
            <person name="Hittinger C.T."/>
            <person name="Goker M."/>
            <person name="Salamov A."/>
            <person name="Wisecaver J."/>
            <person name="Long T.M."/>
            <person name="Aerts A.L."/>
            <person name="Barry K."/>
            <person name="Choi C."/>
            <person name="Clum A."/>
            <person name="Coughlan A.Y."/>
            <person name="Deshpande S."/>
            <person name="Douglass A.P."/>
            <person name="Hanson S.J."/>
            <person name="Klenk H.-P."/>
            <person name="Labutti K."/>
            <person name="Lapidus A."/>
            <person name="Lindquist E."/>
            <person name="Lipzen A."/>
            <person name="Meier-Kolthoff J.P."/>
            <person name="Ohm R.A."/>
            <person name="Otillar R.P."/>
            <person name="Pangilinan J."/>
            <person name="Peng Y."/>
            <person name="Rokas A."/>
            <person name="Rosa C.A."/>
            <person name="Scheuner C."/>
            <person name="Sibirny A.A."/>
            <person name="Slot J.C."/>
            <person name="Stielow J.B."/>
            <person name="Sun H."/>
            <person name="Kurtzman C.P."/>
            <person name="Blackwell M."/>
            <person name="Grigoriev I.V."/>
            <person name="Jeffries T.W."/>
        </authorList>
    </citation>
    <scope>NUCLEOTIDE SEQUENCE [LARGE SCALE GENOMIC DNA]</scope>
    <source>
        <strain evidence="10">NRRL Y-2460</strain>
    </source>
</reference>
<feature type="compositionally biased region" description="Low complexity" evidence="6">
    <location>
        <begin position="363"/>
        <end position="373"/>
    </location>
</feature>
<dbReference type="GO" id="GO:0016237">
    <property type="term" value="P:microautophagy"/>
    <property type="evidence" value="ECO:0007669"/>
    <property type="project" value="TreeGrafter"/>
</dbReference>
<feature type="region of interest" description="Disordered" evidence="6">
    <location>
        <begin position="850"/>
        <end position="876"/>
    </location>
</feature>
<gene>
    <name evidence="9" type="ORF">PACTADRAFT_51259</name>
</gene>
<dbReference type="InterPro" id="IPR051572">
    <property type="entry name" value="VTC_Complex_Subunit"/>
</dbReference>
<feature type="compositionally biased region" description="Acidic residues" evidence="6">
    <location>
        <begin position="850"/>
        <end position="860"/>
    </location>
</feature>
<dbReference type="InterPro" id="IPR042267">
    <property type="entry name" value="VTC_sf"/>
</dbReference>
<dbReference type="STRING" id="669874.A0A1E4TRN4"/>
<evidence type="ECO:0000256" key="7">
    <source>
        <dbReference type="SAM" id="Phobius"/>
    </source>
</evidence>
<dbReference type="Pfam" id="PF09359">
    <property type="entry name" value="VTC"/>
    <property type="match status" value="1"/>
</dbReference>
<dbReference type="PANTHER" id="PTHR46140:SF1">
    <property type="entry name" value="VACUOLAR TRANSPORTER CHAPERONE COMPLEX SUBUNIT 4-RELATED"/>
    <property type="match status" value="1"/>
</dbReference>
<dbReference type="Proteomes" id="UP000094236">
    <property type="component" value="Unassembled WGS sequence"/>
</dbReference>
<evidence type="ECO:0000256" key="6">
    <source>
        <dbReference type="SAM" id="MobiDB-lite"/>
    </source>
</evidence>
<evidence type="ECO:0000256" key="2">
    <source>
        <dbReference type="ARBA" id="ARBA00022554"/>
    </source>
</evidence>
<dbReference type="GO" id="GO:0000329">
    <property type="term" value="C:fungal-type vacuole membrane"/>
    <property type="evidence" value="ECO:0007669"/>
    <property type="project" value="TreeGrafter"/>
</dbReference>
<dbReference type="GO" id="GO:0033254">
    <property type="term" value="C:vacuolar transporter chaperone complex"/>
    <property type="evidence" value="ECO:0007669"/>
    <property type="project" value="TreeGrafter"/>
</dbReference>
<feature type="domain" description="SPX" evidence="8">
    <location>
        <begin position="1"/>
        <end position="194"/>
    </location>
</feature>
<name>A0A1E4TRN4_PACTA</name>
<evidence type="ECO:0000313" key="10">
    <source>
        <dbReference type="Proteomes" id="UP000094236"/>
    </source>
</evidence>
<feature type="region of interest" description="Disordered" evidence="6">
    <location>
        <begin position="343"/>
        <end position="396"/>
    </location>
</feature>
<protein>
    <recommendedName>
        <fullName evidence="8">SPX domain-containing protein</fullName>
    </recommendedName>
</protein>
<dbReference type="OrthoDB" id="5588846at2759"/>
<dbReference type="InterPro" id="IPR004331">
    <property type="entry name" value="SPX_dom"/>
</dbReference>
<feature type="compositionally biased region" description="Polar residues" evidence="6">
    <location>
        <begin position="862"/>
        <end position="876"/>
    </location>
</feature>
<dbReference type="PANTHER" id="PTHR46140">
    <property type="entry name" value="VACUOLAR TRANSPORTER CHAPERONE 1-RELATED"/>
    <property type="match status" value="1"/>
</dbReference>
<keyword evidence="5 7" id="KW-0472">Membrane</keyword>
<comment type="subcellular location">
    <subcellularLocation>
        <location evidence="1">Vacuole membrane</location>
        <topology evidence="1">Multi-pass membrane protein</topology>
    </subcellularLocation>
</comment>
<evidence type="ECO:0000259" key="8">
    <source>
        <dbReference type="PROSITE" id="PS51382"/>
    </source>
</evidence>
<feature type="transmembrane region" description="Helical" evidence="7">
    <location>
        <begin position="943"/>
        <end position="969"/>
    </location>
</feature>
<evidence type="ECO:0000256" key="3">
    <source>
        <dbReference type="ARBA" id="ARBA00022692"/>
    </source>
</evidence>
<dbReference type="GO" id="GO:0007034">
    <property type="term" value="P:vacuolar transport"/>
    <property type="evidence" value="ECO:0007669"/>
    <property type="project" value="TreeGrafter"/>
</dbReference>
<evidence type="ECO:0000256" key="4">
    <source>
        <dbReference type="ARBA" id="ARBA00022989"/>
    </source>
</evidence>
<evidence type="ECO:0000256" key="5">
    <source>
        <dbReference type="ARBA" id="ARBA00023136"/>
    </source>
</evidence>
<keyword evidence="3 7" id="KW-0812">Transmembrane</keyword>
<evidence type="ECO:0000313" key="9">
    <source>
        <dbReference type="EMBL" id="ODV94423.1"/>
    </source>
</evidence>
<organism evidence="9 10">
    <name type="scientific">Pachysolen tannophilus NRRL Y-2460</name>
    <dbReference type="NCBI Taxonomy" id="669874"/>
    <lineage>
        <taxon>Eukaryota</taxon>
        <taxon>Fungi</taxon>
        <taxon>Dikarya</taxon>
        <taxon>Ascomycota</taxon>
        <taxon>Saccharomycotina</taxon>
        <taxon>Pichiomycetes</taxon>
        <taxon>Pachysolenaceae</taxon>
        <taxon>Pachysolen</taxon>
    </lineage>
</organism>
<feature type="compositionally biased region" description="Polar residues" evidence="6">
    <location>
        <begin position="349"/>
        <end position="362"/>
    </location>
</feature>
<keyword evidence="10" id="KW-1185">Reference proteome</keyword>
<accession>A0A1E4TRN4</accession>
<evidence type="ECO:0000256" key="1">
    <source>
        <dbReference type="ARBA" id="ARBA00004128"/>
    </source>
</evidence>
<dbReference type="PROSITE" id="PS51382">
    <property type="entry name" value="SPX"/>
    <property type="match status" value="1"/>
</dbReference>
<dbReference type="AlphaFoldDB" id="A0A1E4TRN4"/>
<dbReference type="EMBL" id="KV454016">
    <property type="protein sequence ID" value="ODV94423.1"/>
    <property type="molecule type" value="Genomic_DNA"/>
</dbReference>
<dbReference type="Gene3D" id="3.20.100.30">
    <property type="entry name" value="VTC, catalytic tunnel domain"/>
    <property type="match status" value="1"/>
</dbReference>
<sequence>MKFGQELSKRSISRWRHNNINYNELKYKIKLATTVPVVETVAAGKVVPGTEVAGTEVAETGVEAAASAEAAAHHEQYVHLIKDLYKTFQKEINFVSLFVNSTNDKNSNELILLREKINQLLITLNNNENEEIFSPSIAKIRIRNYYKICSETNKLLVEYEDLAKFINLQKLILKKLFKKFFKYSNLENKAEFINYIKGNLLEKNQESFINTNLNDGIQELSLLMDVLSSLDNNSIDGNSSKQFLPYVNNNNNNNLEINNSSLRAHNQLSQLPLLNSKTANFDLNSLIKGIRSKNFLIHDDNLNEIRLILLKEFNLVCNDEGTIKNSKNSRLLLKKTPSHLHLANRTRSIKSNLSATKSNKTVNNNNNNNNSNNATDGEDDDQQDQDDKQELDNNKFNPGNMLTCLYLNNRDNMELKLKNSDIPASIVTEIETNHSFLSCPIGGFKNVAYSILPDDVIDELITDGKDSKAENLNTLLKNAKDNNSINSNSTMFNKDNLKALNWILSNNNDPIVKVKFNRTRFLTKHNPNFFITLDTGIQSAISDLSTRSWTDHDDIISDHFPYSLLTIRYDVSSISSDSSAASASSGLPAFFPTEIQKLIDSYLVYEIDGNAGFNLMNYYILKYYRDSVVIDDPTEWSRFKWFDDIEQNSDIRKLPPKNSEILQETLNLNNNNNNNNNGSNGGILLNKNDFVPISKQHLPKKTKFVKTPNPDTKYWNEFDNGSDFEDNEGRFFIYTNEEGYGDPNAEDEGAVMETTPFLSQQKVRNLFLLSNKFIACYNHFINYLGLHFLLLNQNDDAESNQDEYYDKYLLNGNRHSSLSNDGSCSSSTNGYNIYNTNYGSIGNLDMESGADEDSGVDEVTENNRPPQVRYSSPTPSINLNNKKHHRHIRSTQETYYKRVQYDKVITFLYLTTLFLSCLTSGISVGIIFSILESDDLANNGTVSTMILVMIILGLVFSLALIILSICLMLVRYNSPPLWHQVMIWCVFVAVSCFVIVGFTSTFDVL</sequence>
<dbReference type="GO" id="GO:0006799">
    <property type="term" value="P:polyphosphate biosynthetic process"/>
    <property type="evidence" value="ECO:0007669"/>
    <property type="project" value="UniProtKB-ARBA"/>
</dbReference>
<feature type="transmembrane region" description="Helical" evidence="7">
    <location>
        <begin position="981"/>
        <end position="1002"/>
    </location>
</feature>
<proteinExistence type="predicted"/>
<keyword evidence="4 7" id="KW-1133">Transmembrane helix</keyword>
<feature type="transmembrane region" description="Helical" evidence="7">
    <location>
        <begin position="907"/>
        <end position="931"/>
    </location>
</feature>